<gene>
    <name evidence="1" type="ORF">P6P90_14205</name>
</gene>
<proteinExistence type="predicted"/>
<organism evidence="1 2">
    <name type="scientific">Ectobacillus antri</name>
    <dbReference type="NCBI Taxonomy" id="2486280"/>
    <lineage>
        <taxon>Bacteria</taxon>
        <taxon>Bacillati</taxon>
        <taxon>Bacillota</taxon>
        <taxon>Bacilli</taxon>
        <taxon>Bacillales</taxon>
        <taxon>Bacillaceae</taxon>
        <taxon>Ectobacillus</taxon>
    </lineage>
</organism>
<accession>A0ABT6H6X6</accession>
<dbReference type="Proteomes" id="UP001218246">
    <property type="component" value="Unassembled WGS sequence"/>
</dbReference>
<evidence type="ECO:0000313" key="1">
    <source>
        <dbReference type="EMBL" id="MDG5755099.1"/>
    </source>
</evidence>
<dbReference type="RefSeq" id="WP_124565976.1">
    <property type="nucleotide sequence ID" value="NZ_JARRRY010000017.1"/>
</dbReference>
<sequence length="86" mass="9920">MEQTLLPIGSVVLLKQGTKKLMIYGRKQKLASNQNIYDYVGCLYPEGYLNPDYTYVFNHGDIAAVIFMGYKDEDEKIYVTKMEQLV</sequence>
<dbReference type="EMBL" id="JARULN010000018">
    <property type="protein sequence ID" value="MDG5755099.1"/>
    <property type="molecule type" value="Genomic_DNA"/>
</dbReference>
<protein>
    <submittedName>
        <fullName evidence="1">DUF4176 domain-containing protein</fullName>
    </submittedName>
</protein>
<dbReference type="Pfam" id="PF13780">
    <property type="entry name" value="DUF4176"/>
    <property type="match status" value="1"/>
</dbReference>
<comment type="caution">
    <text evidence="1">The sequence shown here is derived from an EMBL/GenBank/DDBJ whole genome shotgun (WGS) entry which is preliminary data.</text>
</comment>
<reference evidence="1 2" key="1">
    <citation type="submission" date="2023-04" db="EMBL/GenBank/DDBJ databases">
        <title>Ectobacillus antri isolated from activated sludge.</title>
        <authorList>
            <person name="Yan P."/>
            <person name="Liu X."/>
        </authorList>
    </citation>
    <scope>NUCLEOTIDE SEQUENCE [LARGE SCALE GENOMIC DNA]</scope>
    <source>
        <strain evidence="1 2">C18H</strain>
    </source>
</reference>
<keyword evidence="2" id="KW-1185">Reference proteome</keyword>
<evidence type="ECO:0000313" key="2">
    <source>
        <dbReference type="Proteomes" id="UP001218246"/>
    </source>
</evidence>
<dbReference type="InterPro" id="IPR025233">
    <property type="entry name" value="DUF4176"/>
</dbReference>
<name>A0ABT6H6X6_9BACI</name>